<feature type="signal peptide" evidence="1">
    <location>
        <begin position="1"/>
        <end position="19"/>
    </location>
</feature>
<accession>A0ABY9TW63</accession>
<gene>
    <name evidence="3" type="ORF">RGQ13_01805</name>
</gene>
<feature type="domain" description="Peptidase M24" evidence="2">
    <location>
        <begin position="207"/>
        <end position="372"/>
    </location>
</feature>
<reference evidence="4" key="1">
    <citation type="submission" date="2023-09" db="EMBL/GenBank/DDBJ databases">
        <authorList>
            <person name="Li S."/>
            <person name="Li X."/>
            <person name="Zhang C."/>
            <person name="Zhao Z."/>
        </authorList>
    </citation>
    <scope>NUCLEOTIDE SEQUENCE [LARGE SCALE GENOMIC DNA]</scope>
    <source>
        <strain evidence="4">SQ149</strain>
    </source>
</reference>
<dbReference type="Pfam" id="PF00557">
    <property type="entry name" value="Peptidase_M24"/>
    <property type="match status" value="1"/>
</dbReference>
<evidence type="ECO:0000259" key="2">
    <source>
        <dbReference type="Pfam" id="PF00557"/>
    </source>
</evidence>
<feature type="chain" id="PRO_5045741306" evidence="1">
    <location>
        <begin position="20"/>
        <end position="448"/>
    </location>
</feature>
<dbReference type="Proteomes" id="UP001258994">
    <property type="component" value="Chromosome"/>
</dbReference>
<dbReference type="InterPro" id="IPR000994">
    <property type="entry name" value="Pept_M24"/>
</dbReference>
<sequence length="448" mass="51420">MRFLSCCFIFLSILQSAEAKELVTTHNILSMQQRAEFIDKTTQQRVQQLLPRLMKETNIDMWILISREYNEDPILKTLLPAKWLSARRTTIFVFSLEDNDTVGSYAIAPYNVGSIFEKAWDKNKQPDQWQALLSLIKDKKPNKIGINQSKDWAHADGLVASEKEKLLSTLPTSYLERVVSAQALGVAWLEQRIPEEMIMYENIVAIAHDIIAQGFSNEVIEVGKTSTNDLVWWFRERVRELKLQAWFHPTVDIQRKDNKKFDHVDSFTNGYEDNIIQPGDLLHVDFGITYLRLNTDTQQHAYVLKENEKSAPEDLIAAFNSGNQLQDIFTRNFKVGRTGNEVLKLSRKQAIEQGLKPTIYTHPIGFHGHAAGTTLGMWDSQQGVAGSGDYPLHFNTAYSIELNNAVFLQSWDKEIRIMLEEEAFFDKDGVRYIDGRQTQLHLISSHKN</sequence>
<protein>
    <submittedName>
        <fullName evidence="3">M24 family metallopeptidase</fullName>
    </submittedName>
</protein>
<evidence type="ECO:0000313" key="3">
    <source>
        <dbReference type="EMBL" id="WNC72741.1"/>
    </source>
</evidence>
<keyword evidence="1" id="KW-0732">Signal</keyword>
<evidence type="ECO:0000313" key="4">
    <source>
        <dbReference type="Proteomes" id="UP001258994"/>
    </source>
</evidence>
<dbReference type="InterPro" id="IPR036005">
    <property type="entry name" value="Creatinase/aminopeptidase-like"/>
</dbReference>
<organism evidence="3 4">
    <name type="scientific">Thalassotalea psychrophila</name>
    <dbReference type="NCBI Taxonomy" id="3065647"/>
    <lineage>
        <taxon>Bacteria</taxon>
        <taxon>Pseudomonadati</taxon>
        <taxon>Pseudomonadota</taxon>
        <taxon>Gammaproteobacteria</taxon>
        <taxon>Alteromonadales</taxon>
        <taxon>Colwelliaceae</taxon>
        <taxon>Thalassotalea</taxon>
    </lineage>
</organism>
<dbReference type="EMBL" id="CP134145">
    <property type="protein sequence ID" value="WNC72741.1"/>
    <property type="molecule type" value="Genomic_DNA"/>
</dbReference>
<name>A0ABY9TW63_9GAMM</name>
<dbReference type="RefSeq" id="WP_348391857.1">
    <property type="nucleotide sequence ID" value="NZ_CP134145.1"/>
</dbReference>
<evidence type="ECO:0000256" key="1">
    <source>
        <dbReference type="SAM" id="SignalP"/>
    </source>
</evidence>
<dbReference type="SUPFAM" id="SSF55920">
    <property type="entry name" value="Creatinase/aminopeptidase"/>
    <property type="match status" value="1"/>
</dbReference>
<proteinExistence type="predicted"/>
<keyword evidence="4" id="KW-1185">Reference proteome</keyword>
<dbReference type="Gene3D" id="3.90.230.10">
    <property type="entry name" value="Creatinase/methionine aminopeptidase superfamily"/>
    <property type="match status" value="1"/>
</dbReference>